<name>A0ABT0IZG6_9MICO</name>
<proteinExistence type="predicted"/>
<dbReference type="EMBL" id="JALQCY010000001">
    <property type="protein sequence ID" value="MCK9792629.1"/>
    <property type="molecule type" value="Genomic_DNA"/>
</dbReference>
<feature type="transmembrane region" description="Helical" evidence="1">
    <location>
        <begin position="106"/>
        <end position="128"/>
    </location>
</feature>
<reference evidence="2 3" key="1">
    <citation type="submission" date="2022-02" db="EMBL/GenBank/DDBJ databases">
        <title>The car tank lid bacteriome: a reservoir of bacteria with potential in bioremediation of fuel.</title>
        <authorList>
            <person name="Vidal-Verdu A."/>
            <person name="Gomez-Martinez D."/>
            <person name="Latorre-Perez A."/>
            <person name="Pereto J."/>
            <person name="Porcar M."/>
        </authorList>
    </citation>
    <scope>NUCLEOTIDE SEQUENCE [LARGE SCALE GENOMIC DNA]</scope>
    <source>
        <strain evidence="2 3">4D.3</strain>
    </source>
</reference>
<keyword evidence="1" id="KW-0812">Transmembrane</keyword>
<organism evidence="2 3">
    <name type="scientific">Isoptericola peretonis</name>
    <dbReference type="NCBI Taxonomy" id="2918523"/>
    <lineage>
        <taxon>Bacteria</taxon>
        <taxon>Bacillati</taxon>
        <taxon>Actinomycetota</taxon>
        <taxon>Actinomycetes</taxon>
        <taxon>Micrococcales</taxon>
        <taxon>Promicromonosporaceae</taxon>
        <taxon>Isoptericola</taxon>
    </lineage>
</organism>
<keyword evidence="3" id="KW-1185">Reference proteome</keyword>
<evidence type="ECO:0000256" key="1">
    <source>
        <dbReference type="SAM" id="Phobius"/>
    </source>
</evidence>
<evidence type="ECO:0000313" key="3">
    <source>
        <dbReference type="Proteomes" id="UP001651050"/>
    </source>
</evidence>
<sequence>MSAGAGTGRRDALLRVGFVADGVFKLATAALYLALAGWFATRVHAPAALVVGTAAVLVLCGAAEVALARTGAVRRSTRLLVGYDAGWAVVTVGAVLLAWSETPGGGVLWFAYQALAAAGLGAATLAALRRERGGG</sequence>
<dbReference type="RefSeq" id="WP_416342486.1">
    <property type="nucleotide sequence ID" value="NZ_JALQCY010000001.1"/>
</dbReference>
<evidence type="ECO:0000313" key="2">
    <source>
        <dbReference type="EMBL" id="MCK9792629.1"/>
    </source>
</evidence>
<comment type="caution">
    <text evidence="2">The sequence shown here is derived from an EMBL/GenBank/DDBJ whole genome shotgun (WGS) entry which is preliminary data.</text>
</comment>
<accession>A0ABT0IZG6</accession>
<gene>
    <name evidence="2" type="ORF">M1843_02570</name>
</gene>
<dbReference type="Proteomes" id="UP001651050">
    <property type="component" value="Unassembled WGS sequence"/>
</dbReference>
<feature type="transmembrane region" description="Helical" evidence="1">
    <location>
        <begin position="12"/>
        <end position="35"/>
    </location>
</feature>
<protein>
    <recommendedName>
        <fullName evidence="4">Integral membrane protein</fullName>
    </recommendedName>
</protein>
<keyword evidence="1" id="KW-1133">Transmembrane helix</keyword>
<feature type="transmembrane region" description="Helical" evidence="1">
    <location>
        <begin position="47"/>
        <end position="67"/>
    </location>
</feature>
<evidence type="ECO:0008006" key="4">
    <source>
        <dbReference type="Google" id="ProtNLM"/>
    </source>
</evidence>
<feature type="transmembrane region" description="Helical" evidence="1">
    <location>
        <begin position="79"/>
        <end position="100"/>
    </location>
</feature>
<keyword evidence="1" id="KW-0472">Membrane</keyword>